<evidence type="ECO:0000313" key="1">
    <source>
        <dbReference type="EMBL" id="KAJ1896936.1"/>
    </source>
</evidence>
<dbReference type="EMBL" id="JANBPG010000388">
    <property type="protein sequence ID" value="KAJ1896936.1"/>
    <property type="molecule type" value="Genomic_DNA"/>
</dbReference>
<comment type="caution">
    <text evidence="1">The sequence shown here is derived from an EMBL/GenBank/DDBJ whole genome shotgun (WGS) entry which is preliminary data.</text>
</comment>
<name>A0ACC1INN8_9FUNG</name>
<feature type="non-terminal residue" evidence="1">
    <location>
        <position position="453"/>
    </location>
</feature>
<organism evidence="1 2">
    <name type="scientific">Kickxella alabastrina</name>
    <dbReference type="NCBI Taxonomy" id="61397"/>
    <lineage>
        <taxon>Eukaryota</taxon>
        <taxon>Fungi</taxon>
        <taxon>Fungi incertae sedis</taxon>
        <taxon>Zoopagomycota</taxon>
        <taxon>Kickxellomycotina</taxon>
        <taxon>Kickxellomycetes</taxon>
        <taxon>Kickxellales</taxon>
        <taxon>Kickxellaceae</taxon>
        <taxon>Kickxella</taxon>
    </lineage>
</organism>
<keyword evidence="2" id="KW-1185">Reference proteome</keyword>
<reference evidence="1" key="1">
    <citation type="submission" date="2022-07" db="EMBL/GenBank/DDBJ databases">
        <title>Phylogenomic reconstructions and comparative analyses of Kickxellomycotina fungi.</title>
        <authorList>
            <person name="Reynolds N.K."/>
            <person name="Stajich J.E."/>
            <person name="Barry K."/>
            <person name="Grigoriev I.V."/>
            <person name="Crous P."/>
            <person name="Smith M.E."/>
        </authorList>
    </citation>
    <scope>NUCLEOTIDE SEQUENCE</scope>
    <source>
        <strain evidence="1">Benny 63K</strain>
    </source>
</reference>
<proteinExistence type="predicted"/>
<protein>
    <submittedName>
        <fullName evidence="1">Uncharacterized protein</fullName>
    </submittedName>
</protein>
<sequence length="453" mass="49291">MSANSIQFTAISGANNEDAVCYLLEIDEAKILLDCGSFEEYSGEGLAQLQRVARQVDAVLLSHADAAHVGAYPVAFERWGLTCAAYATQAVAMMGRVCMHDVTKALRAREDFELFDERAVDRAFDNVTALQYSQPVSLGGRHSGITVTAHAAGHSVGGAVWTISNGAETVLYAMDYNHMREAHLGGSSLLVGGQGRVNERLARPSLLITDAYNAQYRLPPRRRRVEAFVDAVGQAVRRGGNVLVPVDSAARVLEIAYVLNEWWGRDRARRESHTLYLLGRCSRKARAFAQSLVGWMADGLGSATPGAGSADAKPFDLRHVVAVQSLAELDRRMGQADQDRRGGGGGGRRQQQQRARHAVVLASLDSMSLGFAQDLFVRWAGARNNAVVMPQRGPPGSLARRLYTRWLKHTQRKDVRNGAAEAELVRPARLPVGSDIAVTLRRRVALQGAELEA</sequence>
<dbReference type="Proteomes" id="UP001150581">
    <property type="component" value="Unassembled WGS sequence"/>
</dbReference>
<accession>A0ACC1INN8</accession>
<gene>
    <name evidence="1" type="ORF">LPJ66_003689</name>
</gene>
<evidence type="ECO:0000313" key="2">
    <source>
        <dbReference type="Proteomes" id="UP001150581"/>
    </source>
</evidence>